<dbReference type="InParanoid" id="A0A0C3ENK9"/>
<dbReference type="Proteomes" id="UP000053989">
    <property type="component" value="Unassembled WGS sequence"/>
</dbReference>
<sequence>MEWSQHNQWVCKWRLSYLHRATAEDRVGGGNQPSTENDWINWEVLVVLFVMEVIWQLQSHGAQELAHFFARVKKNGLIVYARLAFVST</sequence>
<dbReference type="EMBL" id="KN822006">
    <property type="protein sequence ID" value="KIM69451.1"/>
    <property type="molecule type" value="Genomic_DNA"/>
</dbReference>
<dbReference type="HOGENOM" id="CLU_2470413_0_0_1"/>
<dbReference type="AlphaFoldDB" id="A0A0C3ENK9"/>
<organism evidence="1 2">
    <name type="scientific">Scleroderma citrinum Foug A</name>
    <dbReference type="NCBI Taxonomy" id="1036808"/>
    <lineage>
        <taxon>Eukaryota</taxon>
        <taxon>Fungi</taxon>
        <taxon>Dikarya</taxon>
        <taxon>Basidiomycota</taxon>
        <taxon>Agaricomycotina</taxon>
        <taxon>Agaricomycetes</taxon>
        <taxon>Agaricomycetidae</taxon>
        <taxon>Boletales</taxon>
        <taxon>Sclerodermatineae</taxon>
        <taxon>Sclerodermataceae</taxon>
        <taxon>Scleroderma</taxon>
    </lineage>
</organism>
<accession>A0A0C3ENK9</accession>
<protein>
    <submittedName>
        <fullName evidence="1">Uncharacterized protein</fullName>
    </submittedName>
</protein>
<keyword evidence="2" id="KW-1185">Reference proteome</keyword>
<gene>
    <name evidence="1" type="ORF">SCLCIDRAFT_704258</name>
</gene>
<reference evidence="2" key="2">
    <citation type="submission" date="2015-01" db="EMBL/GenBank/DDBJ databases">
        <title>Evolutionary Origins and Diversification of the Mycorrhizal Mutualists.</title>
        <authorList>
            <consortium name="DOE Joint Genome Institute"/>
            <consortium name="Mycorrhizal Genomics Consortium"/>
            <person name="Kohler A."/>
            <person name="Kuo A."/>
            <person name="Nagy L.G."/>
            <person name="Floudas D."/>
            <person name="Copeland A."/>
            <person name="Barry K.W."/>
            <person name="Cichocki N."/>
            <person name="Veneault-Fourrey C."/>
            <person name="LaButti K."/>
            <person name="Lindquist E.A."/>
            <person name="Lipzen A."/>
            <person name="Lundell T."/>
            <person name="Morin E."/>
            <person name="Murat C."/>
            <person name="Riley R."/>
            <person name="Ohm R."/>
            <person name="Sun H."/>
            <person name="Tunlid A."/>
            <person name="Henrissat B."/>
            <person name="Grigoriev I.V."/>
            <person name="Hibbett D.S."/>
            <person name="Martin F."/>
        </authorList>
    </citation>
    <scope>NUCLEOTIDE SEQUENCE [LARGE SCALE GENOMIC DNA]</scope>
    <source>
        <strain evidence="2">Foug A</strain>
    </source>
</reference>
<proteinExistence type="predicted"/>
<evidence type="ECO:0000313" key="2">
    <source>
        <dbReference type="Proteomes" id="UP000053989"/>
    </source>
</evidence>
<name>A0A0C3ENK9_9AGAM</name>
<reference evidence="1 2" key="1">
    <citation type="submission" date="2014-04" db="EMBL/GenBank/DDBJ databases">
        <authorList>
            <consortium name="DOE Joint Genome Institute"/>
            <person name="Kuo A."/>
            <person name="Kohler A."/>
            <person name="Nagy L.G."/>
            <person name="Floudas D."/>
            <person name="Copeland A."/>
            <person name="Barry K.W."/>
            <person name="Cichocki N."/>
            <person name="Veneault-Fourrey C."/>
            <person name="LaButti K."/>
            <person name="Lindquist E.A."/>
            <person name="Lipzen A."/>
            <person name="Lundell T."/>
            <person name="Morin E."/>
            <person name="Murat C."/>
            <person name="Sun H."/>
            <person name="Tunlid A."/>
            <person name="Henrissat B."/>
            <person name="Grigoriev I.V."/>
            <person name="Hibbett D.S."/>
            <person name="Martin F."/>
            <person name="Nordberg H.P."/>
            <person name="Cantor M.N."/>
            <person name="Hua S.X."/>
        </authorList>
    </citation>
    <scope>NUCLEOTIDE SEQUENCE [LARGE SCALE GENOMIC DNA]</scope>
    <source>
        <strain evidence="1 2">Foug A</strain>
    </source>
</reference>
<evidence type="ECO:0000313" key="1">
    <source>
        <dbReference type="EMBL" id="KIM69451.1"/>
    </source>
</evidence>